<keyword evidence="2" id="KW-1133">Transmembrane helix</keyword>
<evidence type="ECO:0000256" key="1">
    <source>
        <dbReference type="SAM" id="MobiDB-lite"/>
    </source>
</evidence>
<keyword evidence="2" id="KW-0472">Membrane</keyword>
<dbReference type="EMBL" id="FNVG01000001">
    <property type="protein sequence ID" value="SEF44641.1"/>
    <property type="molecule type" value="Genomic_DNA"/>
</dbReference>
<feature type="transmembrane region" description="Helical" evidence="2">
    <location>
        <begin position="12"/>
        <end position="32"/>
    </location>
</feature>
<dbReference type="Proteomes" id="UP000236721">
    <property type="component" value="Unassembled WGS sequence"/>
</dbReference>
<reference evidence="4" key="1">
    <citation type="submission" date="2016-10" db="EMBL/GenBank/DDBJ databases">
        <authorList>
            <person name="Varghese N."/>
            <person name="Submissions S."/>
        </authorList>
    </citation>
    <scope>NUCLEOTIDE SEQUENCE [LARGE SCALE GENOMIC DNA]</scope>
    <source>
        <strain evidence="4">CGMCC 1.7062</strain>
    </source>
</reference>
<dbReference type="RefSeq" id="WP_103878465.1">
    <property type="nucleotide sequence ID" value="NZ_FNVG01000001.1"/>
</dbReference>
<dbReference type="OrthoDB" id="1122998at2"/>
<name>A0A1H5S4E4_9VIBR</name>
<protein>
    <submittedName>
        <fullName evidence="3">Uncharacterized protein</fullName>
    </submittedName>
</protein>
<evidence type="ECO:0000256" key="2">
    <source>
        <dbReference type="SAM" id="Phobius"/>
    </source>
</evidence>
<accession>A0A1H5S4E4</accession>
<proteinExistence type="predicted"/>
<evidence type="ECO:0000313" key="3">
    <source>
        <dbReference type="EMBL" id="SEF44641.1"/>
    </source>
</evidence>
<evidence type="ECO:0000313" key="4">
    <source>
        <dbReference type="Proteomes" id="UP000236721"/>
    </source>
</evidence>
<feature type="region of interest" description="Disordered" evidence="1">
    <location>
        <begin position="36"/>
        <end position="63"/>
    </location>
</feature>
<keyword evidence="2" id="KW-0812">Transmembrane</keyword>
<organism evidence="3 4">
    <name type="scientific">Vibrio hangzhouensis</name>
    <dbReference type="NCBI Taxonomy" id="462991"/>
    <lineage>
        <taxon>Bacteria</taxon>
        <taxon>Pseudomonadati</taxon>
        <taxon>Pseudomonadota</taxon>
        <taxon>Gammaproteobacteria</taxon>
        <taxon>Vibrionales</taxon>
        <taxon>Vibrionaceae</taxon>
        <taxon>Vibrio</taxon>
    </lineage>
</organism>
<sequence length="409" mass="45027">MRGCIQTKSKTLLVFMGIIFSSLSLMTSYAVLASDDSSDRPAWAGSQGNDGKPGRGNNEPGIDKGDLYGDLLIIVRDENGEPVKYSWSWNYSFNPAQYEPEEDTNGCLQPIANENAVDDVTGVALLDLPNEFTVNEEQKLTLVPLDNECEIPEVLGWYTDTYPDFTAYVQEVDFGRLSVARSPVEVIDSSYEEAMATINSATWITTDPAGRIQVTLEDDIVKTIDSPLENLALYKELMMNGYLTNLSLDTNILSEGGLSHLGNEDLTVDDMNTAAALLAGAADKFGSISLDLVININTFLGINSEIDKEMTYFDFNEYSYSRLDMYTGTTAVLLVPNKEPVSSLSPQRVNLLLTSGSSFPVFEGDQEEGVKAIGFTKAADDALKVINYIHNWALPELPSDVDWEFVEQQ</sequence>
<gene>
    <name evidence="3" type="ORF">SAMN04488244_101217</name>
</gene>
<dbReference type="AlphaFoldDB" id="A0A1H5S4E4"/>
<keyword evidence="4" id="KW-1185">Reference proteome</keyword>